<accession>A0A1S8A7F5</accession>
<feature type="region of interest" description="Disordered" evidence="1">
    <location>
        <begin position="186"/>
        <end position="218"/>
    </location>
</feature>
<dbReference type="Proteomes" id="UP000054516">
    <property type="component" value="Unassembled WGS sequence"/>
</dbReference>
<gene>
    <name evidence="3" type="ORF">SAMD00023353_1900180</name>
</gene>
<dbReference type="OrthoDB" id="4747784at2759"/>
<protein>
    <submittedName>
        <fullName evidence="3">Uncharacterized protein</fullName>
    </submittedName>
</protein>
<dbReference type="EMBL" id="DF977464">
    <property type="protein sequence ID" value="GAW26018.1"/>
    <property type="molecule type" value="Genomic_DNA"/>
</dbReference>
<evidence type="ECO:0000313" key="4">
    <source>
        <dbReference type="Proteomes" id="UP000054516"/>
    </source>
</evidence>
<evidence type="ECO:0000313" key="3">
    <source>
        <dbReference type="EMBL" id="GAW26018.1"/>
    </source>
</evidence>
<feature type="transmembrane region" description="Helical" evidence="2">
    <location>
        <begin position="33"/>
        <end position="59"/>
    </location>
</feature>
<feature type="compositionally biased region" description="Polar residues" evidence="1">
    <location>
        <begin position="186"/>
        <end position="201"/>
    </location>
</feature>
<organism evidence="3">
    <name type="scientific">Rosellinia necatrix</name>
    <name type="common">White root-rot fungus</name>
    <dbReference type="NCBI Taxonomy" id="77044"/>
    <lineage>
        <taxon>Eukaryota</taxon>
        <taxon>Fungi</taxon>
        <taxon>Dikarya</taxon>
        <taxon>Ascomycota</taxon>
        <taxon>Pezizomycotina</taxon>
        <taxon>Sordariomycetes</taxon>
        <taxon>Xylariomycetidae</taxon>
        <taxon>Xylariales</taxon>
        <taxon>Xylariaceae</taxon>
        <taxon>Rosellinia</taxon>
    </lineage>
</organism>
<keyword evidence="2" id="KW-0812">Transmembrane</keyword>
<evidence type="ECO:0000256" key="2">
    <source>
        <dbReference type="SAM" id="Phobius"/>
    </source>
</evidence>
<keyword evidence="2" id="KW-1133">Transmembrane helix</keyword>
<dbReference type="AlphaFoldDB" id="A0A1S8A7F5"/>
<proteinExistence type="predicted"/>
<keyword evidence="2" id="KW-0472">Membrane</keyword>
<name>A0A1S8A7F5_ROSNE</name>
<reference evidence="3" key="1">
    <citation type="submission" date="2016-03" db="EMBL/GenBank/DDBJ databases">
        <title>Draft genome sequence of Rosellinia necatrix.</title>
        <authorList>
            <person name="Kanematsu S."/>
        </authorList>
    </citation>
    <scope>NUCLEOTIDE SEQUENCE [LARGE SCALE GENOMIC DNA]</scope>
    <source>
        <strain evidence="3">W97</strain>
    </source>
</reference>
<evidence type="ECO:0000256" key="1">
    <source>
        <dbReference type="SAM" id="MobiDB-lite"/>
    </source>
</evidence>
<keyword evidence="4" id="KW-1185">Reference proteome</keyword>
<sequence length="218" mass="23990">MTASTRTGVPLDVATRQMSIASFHPRSASEIEILGIATATCLLAFFLCLMICMGLWMSWDAQFPGSNAPDLLHTTETFAERGRAFRSIRRWTGIPPSRSRTGYDGQIDGPRIPYFVGSAPATRMKTLKKSCGITNRYYHTRIPAKCKLLPRRPLLSAHVMIDSIRQKGPMLDMEEGLGLIPNTTTTVDNSPNCTRSTTVASSADRPDAPFLHSRTASL</sequence>